<accession>A0A7J8T4B5</accession>
<protein>
    <submittedName>
        <fullName evidence="1">Uncharacterized protein</fullName>
    </submittedName>
</protein>
<comment type="caution">
    <text evidence="1">The sequence shown here is derived from an EMBL/GenBank/DDBJ whole genome shotgun (WGS) entry which is preliminary data.</text>
</comment>
<dbReference type="Proteomes" id="UP000593561">
    <property type="component" value="Unassembled WGS sequence"/>
</dbReference>
<evidence type="ECO:0000313" key="2">
    <source>
        <dbReference type="Proteomes" id="UP000593561"/>
    </source>
</evidence>
<organism evidence="1 2">
    <name type="scientific">Gossypium davidsonii</name>
    <name type="common">Davidson's cotton</name>
    <name type="synonym">Gossypium klotzschianum subsp. davidsonii</name>
    <dbReference type="NCBI Taxonomy" id="34287"/>
    <lineage>
        <taxon>Eukaryota</taxon>
        <taxon>Viridiplantae</taxon>
        <taxon>Streptophyta</taxon>
        <taxon>Embryophyta</taxon>
        <taxon>Tracheophyta</taxon>
        <taxon>Spermatophyta</taxon>
        <taxon>Magnoliopsida</taxon>
        <taxon>eudicotyledons</taxon>
        <taxon>Gunneridae</taxon>
        <taxon>Pentapetalae</taxon>
        <taxon>rosids</taxon>
        <taxon>malvids</taxon>
        <taxon>Malvales</taxon>
        <taxon>Malvaceae</taxon>
        <taxon>Malvoideae</taxon>
        <taxon>Gossypium</taxon>
    </lineage>
</organism>
<evidence type="ECO:0000313" key="1">
    <source>
        <dbReference type="EMBL" id="MBA0632885.1"/>
    </source>
</evidence>
<sequence>MTTSIESVSVEPACLTLTSDRIIHAFPRHDTVKLDNSNFFQCQQHIKLIIEGYELLGFLDGTLPFPPRFVQSTDDSLVLNPCASVYNQQDRLLASSSGVKVSRIRYKLHSIKKGNLLITEYVIRIQNVCALLDASSSQVLEVERVEVILASLPPKFDTGPSSMARVRLSSGVFGYSKVPSRFAVDEFAVAPQEHQGTTRVYIQSLSIGNAFGHAVCVGSYALNPYGPNVALGPDLLHGLNVTAEDKLTEFGPYVVGFGSGAGQPVVYGYYGSQFGPQVNHVSRGSSSNPGQFSKPFIRQYDHNVSRVGGCLEPRFFAPWRTKPRARMYIGSDPCIGLPRLLDLRSSNLSNSTGSNIHAT</sequence>
<reference evidence="1 2" key="1">
    <citation type="journal article" date="2019" name="Genome Biol. Evol.">
        <title>Insights into the evolution of the New World diploid cottons (Gossypium, subgenus Houzingenia) based on genome sequencing.</title>
        <authorList>
            <person name="Grover C.E."/>
            <person name="Arick M.A. 2nd"/>
            <person name="Thrash A."/>
            <person name="Conover J.L."/>
            <person name="Sanders W.S."/>
            <person name="Peterson D.G."/>
            <person name="Frelichowski J.E."/>
            <person name="Scheffler J.A."/>
            <person name="Scheffler B.E."/>
            <person name="Wendel J.F."/>
        </authorList>
    </citation>
    <scope>NUCLEOTIDE SEQUENCE [LARGE SCALE GENOMIC DNA]</scope>
    <source>
        <strain evidence="1">27</strain>
        <tissue evidence="1">Leaf</tissue>
    </source>
</reference>
<proteinExistence type="predicted"/>
<gene>
    <name evidence="1" type="ORF">Godav_001550</name>
</gene>
<dbReference type="AlphaFoldDB" id="A0A7J8T4B5"/>
<dbReference type="PANTHER" id="PTHR47481:SF10">
    <property type="entry name" value="COPIA-LIKE POLYPROTEIN_RETROTRANSPOSON"/>
    <property type="match status" value="1"/>
</dbReference>
<name>A0A7J8T4B5_GOSDV</name>
<dbReference type="EMBL" id="JABFAC010000013">
    <property type="protein sequence ID" value="MBA0632885.1"/>
    <property type="molecule type" value="Genomic_DNA"/>
</dbReference>
<dbReference type="PANTHER" id="PTHR47481">
    <property type="match status" value="1"/>
</dbReference>
<keyword evidence="2" id="KW-1185">Reference proteome</keyword>